<evidence type="ECO:0000313" key="4">
    <source>
        <dbReference type="Proteomes" id="UP000033115"/>
    </source>
</evidence>
<feature type="chain" id="PRO_5038661216" evidence="1">
    <location>
        <begin position="20"/>
        <end position="268"/>
    </location>
</feature>
<dbReference type="PANTHER" id="PTHR10587:SF125">
    <property type="entry name" value="POLYSACCHARIDE DEACETYLASE YHEN-RELATED"/>
    <property type="match status" value="1"/>
</dbReference>
<dbReference type="STRING" id="1548.CSCA_3683"/>
<dbReference type="InterPro" id="IPR050248">
    <property type="entry name" value="Polysacc_deacetylase_ArnD"/>
</dbReference>
<dbReference type="GO" id="GO:0005975">
    <property type="term" value="P:carbohydrate metabolic process"/>
    <property type="evidence" value="ECO:0007669"/>
    <property type="project" value="InterPro"/>
</dbReference>
<gene>
    <name evidence="3" type="ORF">CSCA_3683</name>
</gene>
<evidence type="ECO:0000259" key="2">
    <source>
        <dbReference type="PROSITE" id="PS51677"/>
    </source>
</evidence>
<dbReference type="HOGENOM" id="CLU_021264_6_3_9"/>
<evidence type="ECO:0000256" key="1">
    <source>
        <dbReference type="SAM" id="SignalP"/>
    </source>
</evidence>
<dbReference type="CDD" id="cd10944">
    <property type="entry name" value="CE4_SmPgdA_like"/>
    <property type="match status" value="1"/>
</dbReference>
<protein>
    <submittedName>
        <fullName evidence="3">Polysaccharide deacetylase</fullName>
    </submittedName>
</protein>
<feature type="domain" description="NodB homology" evidence="2">
    <location>
        <begin position="54"/>
        <end position="247"/>
    </location>
</feature>
<dbReference type="SUPFAM" id="SSF88713">
    <property type="entry name" value="Glycoside hydrolase/deacetylase"/>
    <property type="match status" value="1"/>
</dbReference>
<dbReference type="InterPro" id="IPR011330">
    <property type="entry name" value="Glyco_hydro/deAcase_b/a-brl"/>
</dbReference>
<keyword evidence="1" id="KW-0732">Signal</keyword>
<dbReference type="PROSITE" id="PS51677">
    <property type="entry name" value="NODB"/>
    <property type="match status" value="1"/>
</dbReference>
<sequence>MKKSIYVFTAIFLCLTLHSNVSEKFLCNSSYDSKNNKVSSSSCLSLNSQSPDPKEVYLTFDDGPCINNTRKILSILKDNNVKASFFVVGIKANENPQILKEISDSGMCIGVHTYSHDYKKIYKNLSTYLDDYDACYNVIKKLTGKTPSPYIRLPGGSTNLVTSKDNINSIKRALHEKGLRYVDWNVCSGDAESHVVAVDKIKNNVMTQCKNKNFAVILMHDTYYKYFTVDALPDIIKYLKNEGYVFKTFDDISPAEEEEMIKLKIMNK</sequence>
<accession>A0A0E3K2I3</accession>
<dbReference type="EMBL" id="CP009933">
    <property type="protein sequence ID" value="AKA70808.1"/>
    <property type="molecule type" value="Genomic_DNA"/>
</dbReference>
<dbReference type="Proteomes" id="UP000033115">
    <property type="component" value="Chromosome"/>
</dbReference>
<dbReference type="InterPro" id="IPR002509">
    <property type="entry name" value="NODB_dom"/>
</dbReference>
<dbReference type="Gene3D" id="3.20.20.370">
    <property type="entry name" value="Glycoside hydrolase/deacetylase"/>
    <property type="match status" value="1"/>
</dbReference>
<reference evidence="3 4" key="1">
    <citation type="journal article" date="2015" name="J. Biotechnol.">
        <title>Complete genome sequence of a malodorant-producing acetogen, Clostridium scatologenes ATCC 25775(T).</title>
        <authorList>
            <person name="Zhu Z."/>
            <person name="Guo T."/>
            <person name="Zheng H."/>
            <person name="Song T."/>
            <person name="Ouyang P."/>
            <person name="Xie J."/>
        </authorList>
    </citation>
    <scope>NUCLEOTIDE SEQUENCE [LARGE SCALE GENOMIC DNA]</scope>
    <source>
        <strain evidence="3 4">ATCC 25775</strain>
    </source>
</reference>
<dbReference type="RefSeq" id="WP_029160611.1">
    <property type="nucleotide sequence ID" value="NZ_CP009933.1"/>
</dbReference>
<dbReference type="PANTHER" id="PTHR10587">
    <property type="entry name" value="GLYCOSYL TRANSFERASE-RELATED"/>
    <property type="match status" value="1"/>
</dbReference>
<feature type="signal peptide" evidence="1">
    <location>
        <begin position="1"/>
        <end position="19"/>
    </location>
</feature>
<dbReference type="AlphaFoldDB" id="A0A0E3K2I3"/>
<dbReference type="KEGG" id="csq:CSCA_3683"/>
<name>A0A0E3K2I3_CLOSL</name>
<evidence type="ECO:0000313" key="3">
    <source>
        <dbReference type="EMBL" id="AKA70808.1"/>
    </source>
</evidence>
<proteinExistence type="predicted"/>
<organism evidence="3 4">
    <name type="scientific">Clostridium scatologenes</name>
    <dbReference type="NCBI Taxonomy" id="1548"/>
    <lineage>
        <taxon>Bacteria</taxon>
        <taxon>Bacillati</taxon>
        <taxon>Bacillota</taxon>
        <taxon>Clostridia</taxon>
        <taxon>Eubacteriales</taxon>
        <taxon>Clostridiaceae</taxon>
        <taxon>Clostridium</taxon>
    </lineage>
</organism>
<dbReference type="Pfam" id="PF01522">
    <property type="entry name" value="Polysacc_deac_1"/>
    <property type="match status" value="1"/>
</dbReference>
<dbReference type="GO" id="GO:0016810">
    <property type="term" value="F:hydrolase activity, acting on carbon-nitrogen (but not peptide) bonds"/>
    <property type="evidence" value="ECO:0007669"/>
    <property type="project" value="InterPro"/>
</dbReference>
<keyword evidence="4" id="KW-1185">Reference proteome</keyword>